<protein>
    <submittedName>
        <fullName evidence="1">Uncharacterized protein</fullName>
    </submittedName>
</protein>
<dbReference type="GeneID" id="40473949"/>
<dbReference type="OrthoDB" id="374863at2157"/>
<organism evidence="1 2">
    <name type="scientific">Thermococcus indicus</name>
    <dbReference type="NCBI Taxonomy" id="2586643"/>
    <lineage>
        <taxon>Archaea</taxon>
        <taxon>Methanobacteriati</taxon>
        <taxon>Methanobacteriota</taxon>
        <taxon>Thermococci</taxon>
        <taxon>Thermococcales</taxon>
        <taxon>Thermococcaceae</taxon>
        <taxon>Thermococcus</taxon>
    </lineage>
</organism>
<name>A0A4Y5SIW9_9EURY</name>
<dbReference type="EMBL" id="CP040846">
    <property type="protein sequence ID" value="QDA30655.1"/>
    <property type="molecule type" value="Genomic_DNA"/>
</dbReference>
<gene>
    <name evidence="1" type="ORF">FH039_02155</name>
</gene>
<evidence type="ECO:0000313" key="1">
    <source>
        <dbReference type="EMBL" id="QDA30655.1"/>
    </source>
</evidence>
<sequence length="434" mass="50633">MEDFKSLADELLKTATELSLKVKGNEPYTREDLEDLEHFINTAALYYFSVGEYERVLECSRLYSEVEKHLGKLDRDIPAFLKKFLAYERFKRAKYLAEVSRLILAGKRIPWKLMKHFQKVVGTAESKDTEFRAFLLAARRVLDYQLGFGRVNCRLESLIHPYLLEFGIVKDVEGFHVVKGRNCYVGKFKGVLDIQGMDRVTWSDHLELWLKTEKSRFNISYDPDTKIGLFTGKGDIEELKKRILPPEDEKAEELLKMLPRRVTLPPYFTGTLNLSTGVMEGAFHRAKLELESWQGEVFEAKVSLRAVGEYDPRVEVKVEGLKDYHHVRKVVSHIRDSIIRPRESRLVERDEYELITNLRNLENDKIVLLSRYPSSVGGYYLGKLKEGRHVIQGRHRIEITVYDGGDWSEFFISWVRRTDHLREGLEHLGELEEE</sequence>
<dbReference type="Proteomes" id="UP000306007">
    <property type="component" value="Chromosome"/>
</dbReference>
<proteinExistence type="predicted"/>
<evidence type="ECO:0000313" key="2">
    <source>
        <dbReference type="Proteomes" id="UP000306007"/>
    </source>
</evidence>
<dbReference type="RefSeq" id="WP_139680042.1">
    <property type="nucleotide sequence ID" value="NZ_CP040846.1"/>
</dbReference>
<accession>A0A4Y5SIW9</accession>
<reference evidence="1 2" key="1">
    <citation type="submission" date="2019-06" db="EMBL/GenBank/DDBJ databases">
        <title>Thermococcus indicus sp. nov., a Fe(III)-reducing hyperthermophilic archaeon isolated from the Onnuri vent field of the Central Indian Ocean ridge.</title>
        <authorList>
            <person name="Lim J.K."/>
            <person name="Kim Y.J."/>
            <person name="Kwon K.K."/>
        </authorList>
    </citation>
    <scope>NUCLEOTIDE SEQUENCE [LARGE SCALE GENOMIC DNA]</scope>
    <source>
        <strain evidence="1 2">IOH1</strain>
    </source>
</reference>
<keyword evidence="2" id="KW-1185">Reference proteome</keyword>
<dbReference type="AlphaFoldDB" id="A0A4Y5SIW9"/>
<dbReference type="KEGG" id="tic:FH039_02155"/>